<dbReference type="AlphaFoldDB" id="F4LNG9"/>
<protein>
    <recommendedName>
        <fullName evidence="3">Nitrogen regulatory protein P-II</fullName>
    </recommendedName>
</protein>
<dbReference type="HOGENOM" id="CLU_102878_0_0_12"/>
<proteinExistence type="predicted"/>
<dbReference type="InterPro" id="IPR011322">
    <property type="entry name" value="N-reg_PII-like_a/b"/>
</dbReference>
<dbReference type="SMART" id="SM00938">
    <property type="entry name" value="P-II"/>
    <property type="match status" value="1"/>
</dbReference>
<evidence type="ECO:0000313" key="1">
    <source>
        <dbReference type="EMBL" id="AEE17927.1"/>
    </source>
</evidence>
<accession>F4LNG9</accession>
<dbReference type="GO" id="GO:0006808">
    <property type="term" value="P:regulation of nitrogen utilization"/>
    <property type="evidence" value="ECO:0007669"/>
    <property type="project" value="InterPro"/>
</dbReference>
<dbReference type="EMBL" id="CP002696">
    <property type="protein sequence ID" value="AEE17927.1"/>
    <property type="molecule type" value="Genomic_DNA"/>
</dbReference>
<organism evidence="1 2">
    <name type="scientific">Treponema brennaborense (strain DSM 12168 / CIP 105900 / DD5/3)</name>
    <dbReference type="NCBI Taxonomy" id="906968"/>
    <lineage>
        <taxon>Bacteria</taxon>
        <taxon>Pseudomonadati</taxon>
        <taxon>Spirochaetota</taxon>
        <taxon>Spirochaetia</taxon>
        <taxon>Spirochaetales</taxon>
        <taxon>Treponemataceae</taxon>
        <taxon>Treponema</taxon>
    </lineage>
</organism>
<dbReference type="Proteomes" id="UP000006546">
    <property type="component" value="Chromosome"/>
</dbReference>
<reference evidence="2" key="1">
    <citation type="submission" date="2011-04" db="EMBL/GenBank/DDBJ databases">
        <title>The complete genome of Treponema brennaborense DSM 12168.</title>
        <authorList>
            <person name="Lucas S."/>
            <person name="Han J."/>
            <person name="Lapidus A."/>
            <person name="Bruce D."/>
            <person name="Goodwin L."/>
            <person name="Pitluck S."/>
            <person name="Peters L."/>
            <person name="Kyrpides N."/>
            <person name="Mavromatis K."/>
            <person name="Ivanova N."/>
            <person name="Mikhailova N."/>
            <person name="Pagani I."/>
            <person name="Teshima H."/>
            <person name="Detter J.C."/>
            <person name="Tapia R."/>
            <person name="Han C."/>
            <person name="Land M."/>
            <person name="Hauser L."/>
            <person name="Markowitz V."/>
            <person name="Cheng J.-F."/>
            <person name="Hugenholtz P."/>
            <person name="Woyke T."/>
            <person name="Wu D."/>
            <person name="Gronow S."/>
            <person name="Wellnitz S."/>
            <person name="Brambilla E."/>
            <person name="Klenk H.-P."/>
            <person name="Eisen J.A."/>
        </authorList>
    </citation>
    <scope>NUCLEOTIDE SEQUENCE [LARGE SCALE GENOMIC DNA]</scope>
    <source>
        <strain evidence="2">DSM 12168 / CIP 105900 / DD5/3</strain>
    </source>
</reference>
<dbReference type="STRING" id="906968.Trebr_2521"/>
<sequence>MTFSQLVAIVPHNEGDRIASILKAAGARGGTVLMARGTAENSFLRLLGVGDTAKDIVFSVVDSAQKQAMMDAVRAGTADQKAHYGILFAREVSTFFKNKHAVPAESAEETRMTEKTHKLITVILNKGFADDAMAAARKAGAGGGTVIHARGTAREEDASFFGITLVPEKEMLLILTEKQKADAVLEAVCTLPCLAEPGSGIAYCMDVDSFTSLGQKAAKE</sequence>
<dbReference type="InterPro" id="IPR002187">
    <property type="entry name" value="N-reg_PII"/>
</dbReference>
<dbReference type="eggNOG" id="COG0347">
    <property type="taxonomic scope" value="Bacteria"/>
</dbReference>
<dbReference type="Gene3D" id="3.30.70.120">
    <property type="match status" value="2"/>
</dbReference>
<gene>
    <name evidence="1" type="ordered locus">Trebr_2521</name>
</gene>
<dbReference type="InterPro" id="IPR015867">
    <property type="entry name" value="N-reg_PII/ATP_PRibTrfase_C"/>
</dbReference>
<name>F4LNG9_TREBD</name>
<dbReference type="PROSITE" id="PS51343">
    <property type="entry name" value="PII_GLNB_DOM"/>
    <property type="match status" value="1"/>
</dbReference>
<dbReference type="KEGG" id="tbe:Trebr_2521"/>
<keyword evidence="2" id="KW-1185">Reference proteome</keyword>
<dbReference type="RefSeq" id="WP_013759628.1">
    <property type="nucleotide sequence ID" value="NC_015500.1"/>
</dbReference>
<evidence type="ECO:0000313" key="2">
    <source>
        <dbReference type="Proteomes" id="UP000006546"/>
    </source>
</evidence>
<evidence type="ECO:0008006" key="3">
    <source>
        <dbReference type="Google" id="ProtNLM"/>
    </source>
</evidence>
<dbReference type="GO" id="GO:0030234">
    <property type="term" value="F:enzyme regulator activity"/>
    <property type="evidence" value="ECO:0007669"/>
    <property type="project" value="InterPro"/>
</dbReference>
<dbReference type="SUPFAM" id="SSF54913">
    <property type="entry name" value="GlnB-like"/>
    <property type="match status" value="2"/>
</dbReference>